<dbReference type="EMBL" id="KI681574">
    <property type="protein sequence ID" value="ETL85670.1"/>
    <property type="molecule type" value="Genomic_DNA"/>
</dbReference>
<reference evidence="2" key="1">
    <citation type="submission" date="2013-11" db="EMBL/GenBank/DDBJ databases">
        <title>The Genome Sequence of Phytophthora parasitica CHvinca01.</title>
        <authorList>
            <consortium name="The Broad Institute Genomics Platform"/>
            <person name="Russ C."/>
            <person name="Tyler B."/>
            <person name="Panabieres F."/>
            <person name="Shan W."/>
            <person name="Tripathy S."/>
            <person name="Grunwald N."/>
            <person name="Machado M."/>
            <person name="Johnson C.S."/>
            <person name="Arredondo F."/>
            <person name="Hong C."/>
            <person name="Coffey M."/>
            <person name="Young S.K."/>
            <person name="Zeng Q."/>
            <person name="Gargeya S."/>
            <person name="Fitzgerald M."/>
            <person name="Abouelleil A."/>
            <person name="Alvarado L."/>
            <person name="Chapman S.B."/>
            <person name="Gainer-Dewar J."/>
            <person name="Goldberg J."/>
            <person name="Griggs A."/>
            <person name="Gujja S."/>
            <person name="Hansen M."/>
            <person name="Howarth C."/>
            <person name="Imamovic A."/>
            <person name="Ireland A."/>
            <person name="Larimer J."/>
            <person name="McCowan C."/>
            <person name="Murphy C."/>
            <person name="Pearson M."/>
            <person name="Poon T.W."/>
            <person name="Priest M."/>
            <person name="Roberts A."/>
            <person name="Saif S."/>
            <person name="Shea T."/>
            <person name="Sykes S."/>
            <person name="Wortman J."/>
            <person name="Nusbaum C."/>
            <person name="Birren B."/>
        </authorList>
    </citation>
    <scope>NUCLEOTIDE SEQUENCE [LARGE SCALE GENOMIC DNA]</scope>
    <source>
        <strain evidence="2">CHvinca01</strain>
    </source>
</reference>
<dbReference type="AlphaFoldDB" id="W2KMW2"/>
<gene>
    <name evidence="3" type="ORF">L914_14966</name>
    <name evidence="2" type="ORF">L917_14831</name>
</gene>
<evidence type="ECO:0000313" key="3">
    <source>
        <dbReference type="EMBL" id="ETM38825.1"/>
    </source>
</evidence>
<reference evidence="3" key="2">
    <citation type="submission" date="2013-11" db="EMBL/GenBank/DDBJ databases">
        <title>The Genome Sequence of Phytophthora parasitica IAC_01/95.</title>
        <authorList>
            <consortium name="The Broad Institute Genomics Platform"/>
            <person name="Russ C."/>
            <person name="Tyler B."/>
            <person name="Panabieres F."/>
            <person name="Shan W."/>
            <person name="Tripathy S."/>
            <person name="Grunwald N."/>
            <person name="Machado M."/>
            <person name="Johnson C.S."/>
            <person name="Arredondo F."/>
            <person name="Hong C."/>
            <person name="Coffey M."/>
            <person name="Young S.K."/>
            <person name="Zeng Q."/>
            <person name="Gargeya S."/>
            <person name="Fitzgerald M."/>
            <person name="Abouelleil A."/>
            <person name="Alvarado L."/>
            <person name="Chapman S.B."/>
            <person name="Gainer-Dewar J."/>
            <person name="Goldberg J."/>
            <person name="Griggs A."/>
            <person name="Gujja S."/>
            <person name="Hansen M."/>
            <person name="Howarth C."/>
            <person name="Imamovic A."/>
            <person name="Ireland A."/>
            <person name="Larimer J."/>
            <person name="McCowan C."/>
            <person name="Murphy C."/>
            <person name="Pearson M."/>
            <person name="Poon T.W."/>
            <person name="Priest M."/>
            <person name="Roberts A."/>
            <person name="Saif S."/>
            <person name="Shea T."/>
            <person name="Sykes S."/>
            <person name="Wortman J."/>
            <person name="Nusbaum C."/>
            <person name="Birren B."/>
        </authorList>
    </citation>
    <scope>NUCLEOTIDE SEQUENCE [LARGE SCALE GENOMIC DNA]</scope>
    <source>
        <strain evidence="3">IAC_01/95</strain>
    </source>
</reference>
<evidence type="ECO:0000313" key="2">
    <source>
        <dbReference type="EMBL" id="ETL85670.1"/>
    </source>
</evidence>
<sequence length="64" mass="7081">MQKKGARNISLQVSDENQGEEGCDEEELTVQETTTGELAERYYTPAFGANVQQASEGVEGDRVW</sequence>
<feature type="compositionally biased region" description="Acidic residues" evidence="1">
    <location>
        <begin position="17"/>
        <end position="29"/>
    </location>
</feature>
<name>W2KMW2_PHYNI</name>
<dbReference type="Proteomes" id="UP000054423">
    <property type="component" value="Unassembled WGS sequence"/>
</dbReference>
<feature type="region of interest" description="Disordered" evidence="1">
    <location>
        <begin position="1"/>
        <end position="34"/>
    </location>
</feature>
<organism evidence="2">
    <name type="scientific">Phytophthora nicotianae</name>
    <name type="common">Potato buckeye rot agent</name>
    <name type="synonym">Phytophthora parasitica</name>
    <dbReference type="NCBI Taxonomy" id="4792"/>
    <lineage>
        <taxon>Eukaryota</taxon>
        <taxon>Sar</taxon>
        <taxon>Stramenopiles</taxon>
        <taxon>Oomycota</taxon>
        <taxon>Peronosporomycetes</taxon>
        <taxon>Peronosporales</taxon>
        <taxon>Peronosporaceae</taxon>
        <taxon>Phytophthora</taxon>
    </lineage>
</organism>
<dbReference type="EMBL" id="KI694834">
    <property type="protein sequence ID" value="ETM38825.1"/>
    <property type="molecule type" value="Genomic_DNA"/>
</dbReference>
<proteinExistence type="predicted"/>
<evidence type="ECO:0000256" key="1">
    <source>
        <dbReference type="SAM" id="MobiDB-lite"/>
    </source>
</evidence>
<protein>
    <submittedName>
        <fullName evidence="2">Uncharacterized protein</fullName>
    </submittedName>
</protein>
<accession>W2KMW2</accession>
<dbReference type="Proteomes" id="UP000054532">
    <property type="component" value="Unassembled WGS sequence"/>
</dbReference>